<comment type="similarity">
    <text evidence="1">Belongs to the paxM FAD-dependent monooxygenase family.</text>
</comment>
<evidence type="ECO:0000259" key="6">
    <source>
        <dbReference type="Pfam" id="PF01494"/>
    </source>
</evidence>
<dbReference type="InterPro" id="IPR050493">
    <property type="entry name" value="FAD-dep_Monooxygenase_BioMet"/>
</dbReference>
<dbReference type="InterPro" id="IPR002938">
    <property type="entry name" value="FAD-bd"/>
</dbReference>
<evidence type="ECO:0000256" key="5">
    <source>
        <dbReference type="ARBA" id="ARBA00023033"/>
    </source>
</evidence>
<organism evidence="7 8">
    <name type="scientific">Cristinia sonorae</name>
    <dbReference type="NCBI Taxonomy" id="1940300"/>
    <lineage>
        <taxon>Eukaryota</taxon>
        <taxon>Fungi</taxon>
        <taxon>Dikarya</taxon>
        <taxon>Basidiomycota</taxon>
        <taxon>Agaricomycotina</taxon>
        <taxon>Agaricomycetes</taxon>
        <taxon>Agaricomycetidae</taxon>
        <taxon>Agaricales</taxon>
        <taxon>Pleurotineae</taxon>
        <taxon>Stephanosporaceae</taxon>
        <taxon>Cristinia</taxon>
    </lineage>
</organism>
<dbReference type="AlphaFoldDB" id="A0A8K0XUT1"/>
<proteinExistence type="inferred from homology"/>
<sequence>MDPLVRPGQSQQVVHLTNDPSETLVALLGDINPDSRSLYTWTQWPDRLWKRPYLTPKSESLLYDGFSRTHHICFRPLYLPQHWLTTSCSHGASSPSLSERSLDQSLLSIHFVVVGGGISGLCSAITLSRVGHEVTLIEADENMDETPLSAGAILPPNMVKLLKRWDLAEQLQEMTAVMPGFEINRFDTGEYLGTHAWSEELFREAGGELRTSNYSAFRKMLKDTALKNGVTIRMGTRVTSVSSKRHTQPIVTLDNGEVLRPDVVIGADGLKSVVRQYVRNDEEPEEKTYLGMDVYLMHIPGDRLAEDPELKPYLEEQKLMRNTYGHKCGAYMYLTPPPPGSGRQYPDIVFHIFLAGEGDLTDWKQFTPDELLQRMGEIWHIKAKMIKHASMIVGGPIFERPVLEDWVSEEGRVIVIGDAAHLFYPGAIQNMGVAVCDAATFGAFFRHLHHHRQIDAFLDAFAEIRPERIQYMRTMDFANLDFMMMPNGEEQELRDSRLRQRVKKGLNALDADGVDDALNGANVPSRWEAIVSIFCYDAEEEADKWWANWGSLQERASFSKIHTELRFDVQSVEQTVVVEE</sequence>
<keyword evidence="8" id="KW-1185">Reference proteome</keyword>
<dbReference type="InterPro" id="IPR036188">
    <property type="entry name" value="FAD/NAD-bd_sf"/>
</dbReference>
<gene>
    <name evidence="7" type="ORF">BXZ70DRAFT_1003322</name>
</gene>
<comment type="caution">
    <text evidence="7">The sequence shown here is derived from an EMBL/GenBank/DDBJ whole genome shotgun (WGS) entry which is preliminary data.</text>
</comment>
<keyword evidence="3" id="KW-0274">FAD</keyword>
<evidence type="ECO:0000313" key="8">
    <source>
        <dbReference type="Proteomes" id="UP000813824"/>
    </source>
</evidence>
<evidence type="ECO:0000256" key="4">
    <source>
        <dbReference type="ARBA" id="ARBA00023002"/>
    </source>
</evidence>
<evidence type="ECO:0000256" key="2">
    <source>
        <dbReference type="ARBA" id="ARBA00022630"/>
    </source>
</evidence>
<dbReference type="PRINTS" id="PR00420">
    <property type="entry name" value="RNGMNOXGNASE"/>
</dbReference>
<evidence type="ECO:0000256" key="1">
    <source>
        <dbReference type="ARBA" id="ARBA00007992"/>
    </source>
</evidence>
<protein>
    <recommendedName>
        <fullName evidence="6">FAD-binding domain-containing protein</fullName>
    </recommendedName>
</protein>
<dbReference type="Proteomes" id="UP000813824">
    <property type="component" value="Unassembled WGS sequence"/>
</dbReference>
<reference evidence="7" key="1">
    <citation type="journal article" date="2021" name="New Phytol.">
        <title>Evolutionary innovations through gain and loss of genes in the ectomycorrhizal Boletales.</title>
        <authorList>
            <person name="Wu G."/>
            <person name="Miyauchi S."/>
            <person name="Morin E."/>
            <person name="Kuo A."/>
            <person name="Drula E."/>
            <person name="Varga T."/>
            <person name="Kohler A."/>
            <person name="Feng B."/>
            <person name="Cao Y."/>
            <person name="Lipzen A."/>
            <person name="Daum C."/>
            <person name="Hundley H."/>
            <person name="Pangilinan J."/>
            <person name="Johnson J."/>
            <person name="Barry K."/>
            <person name="LaButti K."/>
            <person name="Ng V."/>
            <person name="Ahrendt S."/>
            <person name="Min B."/>
            <person name="Choi I.G."/>
            <person name="Park H."/>
            <person name="Plett J.M."/>
            <person name="Magnuson J."/>
            <person name="Spatafora J.W."/>
            <person name="Nagy L.G."/>
            <person name="Henrissat B."/>
            <person name="Grigoriev I.V."/>
            <person name="Yang Z.L."/>
            <person name="Xu J."/>
            <person name="Martin F.M."/>
        </authorList>
    </citation>
    <scope>NUCLEOTIDE SEQUENCE</scope>
    <source>
        <strain evidence="7">KKN 215</strain>
    </source>
</reference>
<dbReference type="OrthoDB" id="420606at2759"/>
<dbReference type="PANTHER" id="PTHR13789:SF309">
    <property type="entry name" value="PUTATIVE (AFU_ORTHOLOGUE AFUA_6G14510)-RELATED"/>
    <property type="match status" value="1"/>
</dbReference>
<evidence type="ECO:0000256" key="3">
    <source>
        <dbReference type="ARBA" id="ARBA00022827"/>
    </source>
</evidence>
<feature type="domain" description="FAD-binding" evidence="6">
    <location>
        <begin position="112"/>
        <end position="469"/>
    </location>
</feature>
<dbReference type="SUPFAM" id="SSF51905">
    <property type="entry name" value="FAD/NAD(P)-binding domain"/>
    <property type="match status" value="1"/>
</dbReference>
<dbReference type="EMBL" id="JAEVFJ010000001">
    <property type="protein sequence ID" value="KAH8107898.1"/>
    <property type="molecule type" value="Genomic_DNA"/>
</dbReference>
<accession>A0A8K0XUT1</accession>
<dbReference type="Gene3D" id="3.50.50.60">
    <property type="entry name" value="FAD/NAD(P)-binding domain"/>
    <property type="match status" value="1"/>
</dbReference>
<dbReference type="GO" id="GO:0004497">
    <property type="term" value="F:monooxygenase activity"/>
    <property type="evidence" value="ECO:0007669"/>
    <property type="project" value="UniProtKB-KW"/>
</dbReference>
<dbReference type="PANTHER" id="PTHR13789">
    <property type="entry name" value="MONOOXYGENASE"/>
    <property type="match status" value="1"/>
</dbReference>
<dbReference type="GO" id="GO:0071949">
    <property type="term" value="F:FAD binding"/>
    <property type="evidence" value="ECO:0007669"/>
    <property type="project" value="InterPro"/>
</dbReference>
<keyword evidence="4" id="KW-0560">Oxidoreductase</keyword>
<keyword evidence="5" id="KW-0503">Monooxygenase</keyword>
<keyword evidence="2" id="KW-0285">Flavoprotein</keyword>
<evidence type="ECO:0000313" key="7">
    <source>
        <dbReference type="EMBL" id="KAH8107898.1"/>
    </source>
</evidence>
<name>A0A8K0XUT1_9AGAR</name>
<dbReference type="Pfam" id="PF01494">
    <property type="entry name" value="FAD_binding_3"/>
    <property type="match status" value="1"/>
</dbReference>